<sequence length="60" mass="6331">MLAGRDALQHFDADAALEQVVEDGIAPCPPFRNLLQVAGAFLRCALVIRVETVGDHGDGA</sequence>
<comment type="caution">
    <text evidence="1">The sequence shown here is derived from an EMBL/GenBank/DDBJ whole genome shotgun (WGS) entry which is preliminary data.</text>
</comment>
<evidence type="ECO:0000313" key="1">
    <source>
        <dbReference type="EMBL" id="GAA2881844.1"/>
    </source>
</evidence>
<gene>
    <name evidence="1" type="ORF">GCM10010517_44940</name>
</gene>
<dbReference type="EMBL" id="BAAAVI010000032">
    <property type="protein sequence ID" value="GAA2881844.1"/>
    <property type="molecule type" value="Genomic_DNA"/>
</dbReference>
<name>A0ABN3W1F6_9ACTN</name>
<accession>A0ABN3W1F6</accession>
<reference evidence="1 2" key="1">
    <citation type="journal article" date="2019" name="Int. J. Syst. Evol. Microbiol.">
        <title>The Global Catalogue of Microorganisms (GCM) 10K type strain sequencing project: providing services to taxonomists for standard genome sequencing and annotation.</title>
        <authorList>
            <consortium name="The Broad Institute Genomics Platform"/>
            <consortium name="The Broad Institute Genome Sequencing Center for Infectious Disease"/>
            <person name="Wu L."/>
            <person name="Ma J."/>
        </authorList>
    </citation>
    <scope>NUCLEOTIDE SEQUENCE [LARGE SCALE GENOMIC DNA]</scope>
    <source>
        <strain evidence="1 2">JCM 6242</strain>
    </source>
</reference>
<evidence type="ECO:0000313" key="2">
    <source>
        <dbReference type="Proteomes" id="UP001500831"/>
    </source>
</evidence>
<dbReference type="Proteomes" id="UP001500831">
    <property type="component" value="Unassembled WGS sequence"/>
</dbReference>
<organism evidence="1 2">
    <name type="scientific">Streptosporangium fragile</name>
    <dbReference type="NCBI Taxonomy" id="46186"/>
    <lineage>
        <taxon>Bacteria</taxon>
        <taxon>Bacillati</taxon>
        <taxon>Actinomycetota</taxon>
        <taxon>Actinomycetes</taxon>
        <taxon>Streptosporangiales</taxon>
        <taxon>Streptosporangiaceae</taxon>
        <taxon>Streptosporangium</taxon>
    </lineage>
</organism>
<proteinExistence type="predicted"/>
<protein>
    <submittedName>
        <fullName evidence="1">Uncharacterized protein</fullName>
    </submittedName>
</protein>
<keyword evidence="2" id="KW-1185">Reference proteome</keyword>